<dbReference type="Proteomes" id="UP000576209">
    <property type="component" value="Unassembled WGS sequence"/>
</dbReference>
<evidence type="ECO:0000256" key="4">
    <source>
        <dbReference type="ARBA" id="ARBA00048782"/>
    </source>
</evidence>
<comment type="catalytic activity">
    <reaction evidence="4">
        <text>[thioredoxin]-disulfide + L-methionine + H2O = L-methionine (S)-S-oxide + [thioredoxin]-dithiol</text>
        <dbReference type="Rhea" id="RHEA:19993"/>
        <dbReference type="Rhea" id="RHEA-COMP:10698"/>
        <dbReference type="Rhea" id="RHEA-COMP:10700"/>
        <dbReference type="ChEBI" id="CHEBI:15377"/>
        <dbReference type="ChEBI" id="CHEBI:29950"/>
        <dbReference type="ChEBI" id="CHEBI:50058"/>
        <dbReference type="ChEBI" id="CHEBI:57844"/>
        <dbReference type="ChEBI" id="CHEBI:58772"/>
        <dbReference type="EC" id="1.8.4.11"/>
    </reaction>
</comment>
<dbReference type="SUPFAM" id="SSF55068">
    <property type="entry name" value="Peptide methionine sulfoxide reductase"/>
    <property type="match status" value="1"/>
</dbReference>
<evidence type="ECO:0000313" key="6">
    <source>
        <dbReference type="EMBL" id="MBB4078970.1"/>
    </source>
</evidence>
<dbReference type="InterPro" id="IPR002569">
    <property type="entry name" value="Met_Sox_Rdtase_MsrA_dom"/>
</dbReference>
<dbReference type="EC" id="1.8.4.11" evidence="1"/>
<proteinExistence type="predicted"/>
<dbReference type="InterPro" id="IPR036509">
    <property type="entry name" value="Met_Sox_Rdtase_MsrA_sf"/>
</dbReference>
<name>A0A840E1I3_9BACT</name>
<feature type="domain" description="Peptide methionine sulphoxide reductase MsrA" evidence="5">
    <location>
        <begin position="2"/>
        <end position="102"/>
    </location>
</feature>
<dbReference type="EMBL" id="JACIFF010000003">
    <property type="protein sequence ID" value="MBB4078970.1"/>
    <property type="molecule type" value="Genomic_DNA"/>
</dbReference>
<comment type="caution">
    <text evidence="6">The sequence shown here is derived from an EMBL/GenBank/DDBJ whole genome shotgun (WGS) entry which is preliminary data.</text>
</comment>
<dbReference type="GO" id="GO:0008113">
    <property type="term" value="F:peptide-methionine (S)-S-oxide reductase activity"/>
    <property type="evidence" value="ECO:0007669"/>
    <property type="project" value="UniProtKB-EC"/>
</dbReference>
<keyword evidence="2" id="KW-0560">Oxidoreductase</keyword>
<protein>
    <recommendedName>
        <fullName evidence="1">peptide-methionine (S)-S-oxide reductase</fullName>
        <ecNumber evidence="1">1.8.4.11</ecNumber>
    </recommendedName>
</protein>
<dbReference type="Pfam" id="PF01625">
    <property type="entry name" value="PMSR"/>
    <property type="match status" value="1"/>
</dbReference>
<evidence type="ECO:0000256" key="1">
    <source>
        <dbReference type="ARBA" id="ARBA00012502"/>
    </source>
</evidence>
<sequence>MQVCEENTGHAEVVSVNYDTRILTTRDLLTEFFTLHNFELNRGRGTGQYRSAVFSLVEDEQLTTARQMLLILERAGYQPTTDVAVVADFHPADARHQQYCTARGMSPTRRNDTKIRELLGTATKPGTGC</sequence>
<evidence type="ECO:0000259" key="5">
    <source>
        <dbReference type="Pfam" id="PF01625"/>
    </source>
</evidence>
<evidence type="ECO:0000256" key="2">
    <source>
        <dbReference type="ARBA" id="ARBA00023002"/>
    </source>
</evidence>
<keyword evidence="7" id="KW-1185">Reference proteome</keyword>
<gene>
    <name evidence="6" type="ORF">GGR28_001587</name>
</gene>
<dbReference type="Gene3D" id="3.30.1060.10">
    <property type="entry name" value="Peptide methionine sulphoxide reductase MsrA"/>
    <property type="match status" value="1"/>
</dbReference>
<reference evidence="6 7" key="1">
    <citation type="submission" date="2020-08" db="EMBL/GenBank/DDBJ databases">
        <title>Genomic Encyclopedia of Type Strains, Phase IV (KMG-IV): sequencing the most valuable type-strain genomes for metagenomic binning, comparative biology and taxonomic classification.</title>
        <authorList>
            <person name="Goeker M."/>
        </authorList>
    </citation>
    <scope>NUCLEOTIDE SEQUENCE [LARGE SCALE GENOMIC DNA]</scope>
    <source>
        <strain evidence="6 7">DSM 105137</strain>
    </source>
</reference>
<dbReference type="AlphaFoldDB" id="A0A840E1I3"/>
<dbReference type="PANTHER" id="PTHR43774">
    <property type="entry name" value="PEPTIDE METHIONINE SULFOXIDE REDUCTASE"/>
    <property type="match status" value="1"/>
</dbReference>
<accession>A0A840E1I3</accession>
<dbReference type="PANTHER" id="PTHR43774:SF1">
    <property type="entry name" value="PEPTIDE METHIONINE SULFOXIDE REDUCTASE MSRA 2"/>
    <property type="match status" value="1"/>
</dbReference>
<evidence type="ECO:0000256" key="3">
    <source>
        <dbReference type="ARBA" id="ARBA00047806"/>
    </source>
</evidence>
<evidence type="ECO:0000313" key="7">
    <source>
        <dbReference type="Proteomes" id="UP000576209"/>
    </source>
</evidence>
<organism evidence="6 7">
    <name type="scientific">Neolewinella aquimaris</name>
    <dbReference type="NCBI Taxonomy" id="1835722"/>
    <lineage>
        <taxon>Bacteria</taxon>
        <taxon>Pseudomonadati</taxon>
        <taxon>Bacteroidota</taxon>
        <taxon>Saprospiria</taxon>
        <taxon>Saprospirales</taxon>
        <taxon>Lewinellaceae</taxon>
        <taxon>Neolewinella</taxon>
    </lineage>
</organism>
<comment type="catalytic activity">
    <reaction evidence="3">
        <text>L-methionyl-[protein] + [thioredoxin]-disulfide + H2O = L-methionyl-(S)-S-oxide-[protein] + [thioredoxin]-dithiol</text>
        <dbReference type="Rhea" id="RHEA:14217"/>
        <dbReference type="Rhea" id="RHEA-COMP:10698"/>
        <dbReference type="Rhea" id="RHEA-COMP:10700"/>
        <dbReference type="Rhea" id="RHEA-COMP:12313"/>
        <dbReference type="Rhea" id="RHEA-COMP:12315"/>
        <dbReference type="ChEBI" id="CHEBI:15377"/>
        <dbReference type="ChEBI" id="CHEBI:16044"/>
        <dbReference type="ChEBI" id="CHEBI:29950"/>
        <dbReference type="ChEBI" id="CHEBI:44120"/>
        <dbReference type="ChEBI" id="CHEBI:50058"/>
        <dbReference type="EC" id="1.8.4.11"/>
    </reaction>
</comment>